<dbReference type="Pfam" id="PF02541">
    <property type="entry name" value="Ppx-GppA"/>
    <property type="match status" value="1"/>
</dbReference>
<evidence type="ECO:0000313" key="6">
    <source>
        <dbReference type="Proteomes" id="UP000315938"/>
    </source>
</evidence>
<evidence type="ECO:0000256" key="2">
    <source>
        <dbReference type="ARBA" id="ARBA00007381"/>
    </source>
</evidence>
<sequence>MNYGIIDLGSNSLRLEIFTYENHKLTNIFSKREVVGLASYLLPEGYLSDLGIDSVIRVVKDFMEVSQSYKLEKLFMIATATIREARNQNEILTRIKTASGMKVELLDEEKEGYYGYKGVSLNHKIDRGLIVDIGGGSTELSLVTDGKLKDSVSLNLGSLNTYITYVKEIFPTTHEVERISSAVVAALKLHKVDKVDVKVAYGIGGTVQASLVLLQNFYQKKFDKLTRQNIQDLISKIDPTKKKTYLSIIRMIPERIHTIMPGLIILETLMNFFNIEEIIVSKSGIREGYLLEKIQK</sequence>
<dbReference type="InterPro" id="IPR018181">
    <property type="entry name" value="Heat_shock_70_CS"/>
</dbReference>
<reference evidence="5 6" key="1">
    <citation type="submission" date="2019-07" db="EMBL/GenBank/DDBJ databases">
        <title>Genome sequence of Acholeplasma laidlawii strain with increased resistance to erythromycin.</title>
        <authorList>
            <person name="Medvedeva E.S."/>
            <person name="Baranova N.B."/>
            <person name="Siniagina M.N."/>
            <person name="Mouzykantov A."/>
            <person name="Chernova O.A."/>
            <person name="Chernov V.M."/>
        </authorList>
    </citation>
    <scope>NUCLEOTIDE SEQUENCE [LARGE SCALE GENOMIC DNA]</scope>
    <source>
        <strain evidence="5 6">PG8REry</strain>
    </source>
</reference>
<accession>A0A553IFZ5</accession>
<proteinExistence type="inferred from homology"/>
<dbReference type="InterPro" id="IPR003695">
    <property type="entry name" value="Ppx_GppA_N"/>
</dbReference>
<dbReference type="AlphaFoldDB" id="A0A553IFZ5"/>
<dbReference type="InterPro" id="IPR043129">
    <property type="entry name" value="ATPase_NBD"/>
</dbReference>
<dbReference type="InterPro" id="IPR050273">
    <property type="entry name" value="GppA/Ppx_hydrolase"/>
</dbReference>
<feature type="domain" description="Ppx/GppA phosphatase N-terminal" evidence="4">
    <location>
        <begin position="17"/>
        <end position="295"/>
    </location>
</feature>
<comment type="caution">
    <text evidence="5">The sequence shown here is derived from an EMBL/GenBank/DDBJ whole genome shotgun (WGS) entry which is preliminary data.</text>
</comment>
<name>A0A553IFZ5_ACHLA</name>
<dbReference type="PANTHER" id="PTHR30005:SF0">
    <property type="entry name" value="RETROGRADE REGULATION PROTEIN 2"/>
    <property type="match status" value="1"/>
</dbReference>
<dbReference type="RefSeq" id="WP_064212196.1">
    <property type="nucleotide sequence ID" value="NZ_JACAOE010000003.1"/>
</dbReference>
<comment type="similarity">
    <text evidence="1">Belongs to the GppA/Ppx family.</text>
</comment>
<dbReference type="PROSITE" id="PS00329">
    <property type="entry name" value="HSP70_2"/>
    <property type="match status" value="1"/>
</dbReference>
<protein>
    <recommendedName>
        <fullName evidence="4">Ppx/GppA phosphatase N-terminal domain-containing protein</fullName>
    </recommendedName>
</protein>
<evidence type="ECO:0000313" key="5">
    <source>
        <dbReference type="EMBL" id="TRX99119.1"/>
    </source>
</evidence>
<gene>
    <name evidence="5" type="ORF">FNV44_07080</name>
</gene>
<evidence type="ECO:0000259" key="4">
    <source>
        <dbReference type="Pfam" id="PF02541"/>
    </source>
</evidence>
<keyword evidence="3" id="KW-0346">Stress response</keyword>
<dbReference type="Gene3D" id="3.30.420.150">
    <property type="entry name" value="Exopolyphosphatase. Domain 2"/>
    <property type="match status" value="1"/>
</dbReference>
<organism evidence="5 6">
    <name type="scientific">Acholeplasma laidlawii</name>
    <dbReference type="NCBI Taxonomy" id="2148"/>
    <lineage>
        <taxon>Bacteria</taxon>
        <taxon>Bacillati</taxon>
        <taxon>Mycoplasmatota</taxon>
        <taxon>Mollicutes</taxon>
        <taxon>Acholeplasmatales</taxon>
        <taxon>Acholeplasmataceae</taxon>
        <taxon>Acholeplasma</taxon>
    </lineage>
</organism>
<dbReference type="Gene3D" id="3.30.420.40">
    <property type="match status" value="1"/>
</dbReference>
<dbReference type="EMBL" id="VKID01000003">
    <property type="protein sequence ID" value="TRX99119.1"/>
    <property type="molecule type" value="Genomic_DNA"/>
</dbReference>
<dbReference type="SUPFAM" id="SSF53067">
    <property type="entry name" value="Actin-like ATPase domain"/>
    <property type="match status" value="2"/>
</dbReference>
<dbReference type="PANTHER" id="PTHR30005">
    <property type="entry name" value="EXOPOLYPHOSPHATASE"/>
    <property type="match status" value="1"/>
</dbReference>
<evidence type="ECO:0000256" key="3">
    <source>
        <dbReference type="ARBA" id="ARBA00023016"/>
    </source>
</evidence>
<comment type="similarity">
    <text evidence="2">Belongs to the heat shock protein 70 family.</text>
</comment>
<evidence type="ECO:0000256" key="1">
    <source>
        <dbReference type="ARBA" id="ARBA00007125"/>
    </source>
</evidence>
<dbReference type="Proteomes" id="UP000315938">
    <property type="component" value="Unassembled WGS sequence"/>
</dbReference>
<dbReference type="CDD" id="cd24052">
    <property type="entry name" value="ASKHA_NBD_HpPPX-GppA-like"/>
    <property type="match status" value="1"/>
</dbReference>